<keyword evidence="2" id="KW-1185">Reference proteome</keyword>
<accession>A0A5C6C3J6</accession>
<evidence type="ECO:0000313" key="2">
    <source>
        <dbReference type="Proteomes" id="UP000319908"/>
    </source>
</evidence>
<dbReference type="OrthoDB" id="7067208at2"/>
<reference evidence="1 2" key="1">
    <citation type="journal article" date="2020" name="Antonie Van Leeuwenhoek">
        <title>Rhodopirellula heiligendammensis sp. nov., Rhodopirellula pilleata sp. nov., and Rhodopirellula solitaria sp. nov. isolated from natural or artificial marine surfaces in Northern Germany and California, USA, and emended description of the genus Rhodopirellula.</title>
        <authorList>
            <person name="Kallscheuer N."/>
            <person name="Wiegand S."/>
            <person name="Jogler M."/>
            <person name="Boedeker C."/>
            <person name="Peeters S.H."/>
            <person name="Rast P."/>
            <person name="Heuer A."/>
            <person name="Jetten M.S.M."/>
            <person name="Rohde M."/>
            <person name="Jogler C."/>
        </authorList>
    </citation>
    <scope>NUCLEOTIDE SEQUENCE [LARGE SCALE GENOMIC DNA]</scope>
    <source>
        <strain evidence="1 2">Poly21</strain>
    </source>
</reference>
<comment type="caution">
    <text evidence="1">The sequence shown here is derived from an EMBL/GenBank/DDBJ whole genome shotgun (WGS) entry which is preliminary data.</text>
</comment>
<proteinExistence type="predicted"/>
<sequence>MLAIEFPLRCRTLLSKLEPMSEIEVQAFWKTMVSIADNADAIHSLGETPEHSVGGGIAVLVVLHSDWLKEEETREHWCADQFRILVENPPPRPDFDVASSSSDSYFRNFEAIIAISILKEDPCAVEIRRWCAMNLTGYSYSVAKDVMDFAFHWRAEFGSTFRQLQKLAVNAAGVRFVFETTKGGNSIFNCPNAAYDIDDRMDLLVDEFSAGETSDGSIDFVHVTSAATDQIKSLFLAERSLSSEDDLHSKLREKLERLSGFESDLIKAAFGWLERFQEIEEQTDRDQAVELMEVITSGLLRPLGSTSTAIADSQRDGEGFYRHPRDFENWWFSVLVNAIVHLDSTEQAKRLWLPLLSLGLDRLHWVEGFLSSWFIYGSRDPHDVRRFCEHWKEMIQFAWNQQNWLESPVRHNETNETLFIRLMGHLSFGESAVVDERLRSVVGSMQTEYEQWADRFLPHPEVVRAYAGLLAGDAFVDLRRKGIAQIAAATEDFNDWHWRSHYYLTSALLKLLEVYWRENQGSVIRDSSLRDDFTKVLKTMTDRQIPRALEMQDRLIRSRRSPNS</sequence>
<dbReference type="AlphaFoldDB" id="A0A5C6C3J6"/>
<dbReference type="EMBL" id="SJPU01000001">
    <property type="protein sequence ID" value="TWU17864.1"/>
    <property type="molecule type" value="Genomic_DNA"/>
</dbReference>
<dbReference type="Proteomes" id="UP000319908">
    <property type="component" value="Unassembled WGS sequence"/>
</dbReference>
<evidence type="ECO:0000313" key="1">
    <source>
        <dbReference type="EMBL" id="TWU17864.1"/>
    </source>
</evidence>
<organism evidence="1 2">
    <name type="scientific">Allorhodopirellula heiligendammensis</name>
    <dbReference type="NCBI Taxonomy" id="2714739"/>
    <lineage>
        <taxon>Bacteria</taxon>
        <taxon>Pseudomonadati</taxon>
        <taxon>Planctomycetota</taxon>
        <taxon>Planctomycetia</taxon>
        <taxon>Pirellulales</taxon>
        <taxon>Pirellulaceae</taxon>
        <taxon>Allorhodopirellula</taxon>
    </lineage>
</organism>
<gene>
    <name evidence="1" type="ORF">Poly21_00150</name>
</gene>
<name>A0A5C6C3J6_9BACT</name>
<protein>
    <submittedName>
        <fullName evidence="1">Uncharacterized protein</fullName>
    </submittedName>
</protein>